<evidence type="ECO:0000256" key="2">
    <source>
        <dbReference type="SAM" id="MobiDB-lite"/>
    </source>
</evidence>
<dbReference type="PANTHER" id="PTHR23167">
    <property type="entry name" value="CALPONIN HOMOLOGY DOMAIN-CONTAINING PROTEIN DDB_G0272472-RELATED"/>
    <property type="match status" value="1"/>
</dbReference>
<dbReference type="SMART" id="SM00033">
    <property type="entry name" value="CH"/>
    <property type="match status" value="1"/>
</dbReference>
<dbReference type="InterPro" id="IPR050540">
    <property type="entry name" value="F-actin_Monoox_Mical"/>
</dbReference>
<dbReference type="Pfam" id="PF00307">
    <property type="entry name" value="CH"/>
    <property type="match status" value="1"/>
</dbReference>
<feature type="coiled-coil region" evidence="1">
    <location>
        <begin position="233"/>
        <end position="299"/>
    </location>
</feature>
<sequence length="449" mass="51251">MFTTLLPVFAPLKSGMSSYATPSRAKPPRALPSVGSSYSSSRNSVSTEDWSSRRPVSTSRFLSGLATPQRKISSTSTTDFLNQHMERERDQYKDQARIAERQLAKVHEILKYDVGEPRLLGIGSRRTPVLSDDLIAKVTNIQEGYYCAKEELEALAQEFAKLETRGQTENVEMIHKQLSASDLKSAQDALSKFHSELSCADSAYDDEGDFDLSDREPSPEDLEGFVLWQSRKIAHLKEQRDVARRRLEMEKAEVEQFKDDMLLSVRVAERFRREAELEAKALREQLEKLAKKTEQLKTEGLMNGRPKSNDISKAPIKAKEGTLPIWDVLKQKKPLGSRRNAFLEWCRDRLQPYEIEIQNFSSHWNDGRAFCGLLHSFNSSYMNPRQMSKSTARGNVEYVLKVAERLKIPEEYRLSAGRLCREKPNWQDVMEFTAQLASALLRAQPEGTH</sequence>
<dbReference type="AlphaFoldDB" id="A0A4U5ME51"/>
<evidence type="ECO:0000313" key="5">
    <source>
        <dbReference type="Proteomes" id="UP000298663"/>
    </source>
</evidence>
<name>A0A4U5ME51_STECR</name>
<dbReference type="EMBL" id="AZBU02000008">
    <property type="protein sequence ID" value="TKR67362.1"/>
    <property type="molecule type" value="Genomic_DNA"/>
</dbReference>
<reference evidence="4 5" key="2">
    <citation type="journal article" date="2019" name="G3 (Bethesda)">
        <title>Hybrid Assembly of the Genome of the Entomopathogenic Nematode Steinernema carpocapsae Identifies the X-Chromosome.</title>
        <authorList>
            <person name="Serra L."/>
            <person name="Macchietto M."/>
            <person name="Macias-Munoz A."/>
            <person name="McGill C.J."/>
            <person name="Rodriguez I.M."/>
            <person name="Rodriguez B."/>
            <person name="Murad R."/>
            <person name="Mortazavi A."/>
        </authorList>
    </citation>
    <scope>NUCLEOTIDE SEQUENCE [LARGE SCALE GENOMIC DNA]</scope>
    <source>
        <strain evidence="4 5">ALL</strain>
    </source>
</reference>
<evidence type="ECO:0000256" key="1">
    <source>
        <dbReference type="SAM" id="Coils"/>
    </source>
</evidence>
<dbReference type="InterPro" id="IPR001715">
    <property type="entry name" value="CH_dom"/>
</dbReference>
<reference evidence="4 5" key="1">
    <citation type="journal article" date="2015" name="Genome Biol.">
        <title>Comparative genomics of Steinernema reveals deeply conserved gene regulatory networks.</title>
        <authorList>
            <person name="Dillman A.R."/>
            <person name="Macchietto M."/>
            <person name="Porter C.F."/>
            <person name="Rogers A."/>
            <person name="Williams B."/>
            <person name="Antoshechkin I."/>
            <person name="Lee M.M."/>
            <person name="Goodwin Z."/>
            <person name="Lu X."/>
            <person name="Lewis E.E."/>
            <person name="Goodrich-Blair H."/>
            <person name="Stock S.P."/>
            <person name="Adams B.J."/>
            <person name="Sternberg P.W."/>
            <person name="Mortazavi A."/>
        </authorList>
    </citation>
    <scope>NUCLEOTIDE SEQUENCE [LARGE SCALE GENOMIC DNA]</scope>
    <source>
        <strain evidence="4 5">ALL</strain>
    </source>
</reference>
<protein>
    <recommendedName>
        <fullName evidence="3">Calponin-homology (CH) domain-containing protein</fullName>
    </recommendedName>
</protein>
<keyword evidence="5" id="KW-1185">Reference proteome</keyword>
<dbReference type="PANTHER" id="PTHR23167:SF46">
    <property type="entry name" value="EPS15 HOMOLOGY DOMAIN CONTAINING PROTEIN-BINDING PROTEIN 1, ISOFORM F"/>
    <property type="match status" value="1"/>
</dbReference>
<feature type="compositionally biased region" description="Low complexity" evidence="2">
    <location>
        <begin position="33"/>
        <end position="46"/>
    </location>
</feature>
<accession>A0A4U5ME51</accession>
<evidence type="ECO:0000313" key="4">
    <source>
        <dbReference type="EMBL" id="TKR67362.1"/>
    </source>
</evidence>
<feature type="region of interest" description="Disordered" evidence="2">
    <location>
        <begin position="16"/>
        <end position="51"/>
    </location>
</feature>
<keyword evidence="1" id="KW-0175">Coiled coil</keyword>
<dbReference type="SUPFAM" id="SSF47576">
    <property type="entry name" value="Calponin-homology domain, CH-domain"/>
    <property type="match status" value="1"/>
</dbReference>
<dbReference type="Proteomes" id="UP000298663">
    <property type="component" value="Unassembled WGS sequence"/>
</dbReference>
<dbReference type="InterPro" id="IPR036872">
    <property type="entry name" value="CH_dom_sf"/>
</dbReference>
<dbReference type="Gene3D" id="1.10.418.10">
    <property type="entry name" value="Calponin-like domain"/>
    <property type="match status" value="1"/>
</dbReference>
<gene>
    <name evidence="4" type="ORF">L596_023525</name>
</gene>
<organism evidence="4 5">
    <name type="scientific">Steinernema carpocapsae</name>
    <name type="common">Entomopathogenic nematode</name>
    <dbReference type="NCBI Taxonomy" id="34508"/>
    <lineage>
        <taxon>Eukaryota</taxon>
        <taxon>Metazoa</taxon>
        <taxon>Ecdysozoa</taxon>
        <taxon>Nematoda</taxon>
        <taxon>Chromadorea</taxon>
        <taxon>Rhabditida</taxon>
        <taxon>Tylenchina</taxon>
        <taxon>Panagrolaimomorpha</taxon>
        <taxon>Strongyloidoidea</taxon>
        <taxon>Steinernematidae</taxon>
        <taxon>Steinernema</taxon>
    </lineage>
</organism>
<comment type="caution">
    <text evidence="4">The sequence shown here is derived from an EMBL/GenBank/DDBJ whole genome shotgun (WGS) entry which is preliminary data.</text>
</comment>
<dbReference type="STRING" id="34508.A0A4U5ME51"/>
<evidence type="ECO:0000259" key="3">
    <source>
        <dbReference type="PROSITE" id="PS50021"/>
    </source>
</evidence>
<feature type="coiled-coil region" evidence="1">
    <location>
        <begin position="82"/>
        <end position="109"/>
    </location>
</feature>
<feature type="domain" description="Calponin-homology (CH)" evidence="3">
    <location>
        <begin position="336"/>
        <end position="441"/>
    </location>
</feature>
<dbReference type="PROSITE" id="PS50021">
    <property type="entry name" value="CH"/>
    <property type="match status" value="1"/>
</dbReference>
<proteinExistence type="predicted"/>
<dbReference type="OrthoDB" id="18740at2759"/>